<reference evidence="1" key="1">
    <citation type="submission" date="2022-11" db="EMBL/GenBank/DDBJ databases">
        <title>Genome Sequence of Cubamyces cubensis.</title>
        <authorList>
            <person name="Buettner E."/>
        </authorList>
    </citation>
    <scope>NUCLEOTIDE SEQUENCE</scope>
    <source>
        <strain evidence="1">MPL-01</strain>
    </source>
</reference>
<sequence length="684" mass="77265">MATGFNVSAVILRRYPDTSPWDISSIYWLWPMGCNAFLLDWKPCDPFPDALKGGALAQAQASKVNPFHFMCMNNPFALDRPASDLGYTLEPLPSSDLDDVPPLPKLADLEAPTLGLIDEVLAMNECVIYRISHSEKTRLLKLYLGAHADAHFNAECSACCGWVEVNLHEVLSGAETRAEELEESAHTRNARSERFKSHHRYAVDTPGYNLVKGLVFDDLPGVEPLSIHNISPDLTQSVLRSLYSVHAAYVLQGSPSNRHSVLVSPADGRAVWVDFSRSLCDRSSGALTRQTLLAELAEAWHLVYQRLIPDSLIGWEAGPDAIDPRTLTGNPVQSILFRGSRARPVSMTVRDEIDMVLSSYPEVDIYSWDPPVSNLTPPPRYDHRLDTDDFVRVMHEVHAGGLYPFFRWYGMCPLTAAPYTPYHLVNPGEFRNYVKPPPLAKIPSDTVVDLLEHIRPLADHPLFKVRIGHQIWLMKIFSKDRRPQNNDDETVKRRFEMERDAYAHLTHYGACVAGAVPQCLGWIELSHKHVYDAIDMIRRTRDSGTLLPEDAGLAWVSPIFEDGSVACALIIEYIEDAEPMSRDNLTMARMDLILRALARVHNCYVQHDDLENWNNVLIVRGRDGKPDRAVVIDFDHAMTPGNPYLGPRTVQAEFRTLWNFFYGEVLPMQRVYCKEPEHPHAVEF</sequence>
<dbReference type="InterPro" id="IPR011009">
    <property type="entry name" value="Kinase-like_dom_sf"/>
</dbReference>
<accession>A0AAD7U0C0</accession>
<dbReference type="Proteomes" id="UP001215151">
    <property type="component" value="Unassembled WGS sequence"/>
</dbReference>
<dbReference type="AlphaFoldDB" id="A0AAD7U0C0"/>
<gene>
    <name evidence="1" type="ORF">ONZ51_g3365</name>
</gene>
<evidence type="ECO:0008006" key="3">
    <source>
        <dbReference type="Google" id="ProtNLM"/>
    </source>
</evidence>
<dbReference type="EMBL" id="JAPEVG010000059">
    <property type="protein sequence ID" value="KAJ8488694.1"/>
    <property type="molecule type" value="Genomic_DNA"/>
</dbReference>
<dbReference type="SUPFAM" id="SSF56112">
    <property type="entry name" value="Protein kinase-like (PK-like)"/>
    <property type="match status" value="1"/>
</dbReference>
<comment type="caution">
    <text evidence="1">The sequence shown here is derived from an EMBL/GenBank/DDBJ whole genome shotgun (WGS) entry which is preliminary data.</text>
</comment>
<proteinExistence type="predicted"/>
<evidence type="ECO:0000313" key="1">
    <source>
        <dbReference type="EMBL" id="KAJ8488694.1"/>
    </source>
</evidence>
<organism evidence="1 2">
    <name type="scientific">Trametes cubensis</name>
    <dbReference type="NCBI Taxonomy" id="1111947"/>
    <lineage>
        <taxon>Eukaryota</taxon>
        <taxon>Fungi</taxon>
        <taxon>Dikarya</taxon>
        <taxon>Basidiomycota</taxon>
        <taxon>Agaricomycotina</taxon>
        <taxon>Agaricomycetes</taxon>
        <taxon>Polyporales</taxon>
        <taxon>Polyporaceae</taxon>
        <taxon>Trametes</taxon>
    </lineage>
</organism>
<evidence type="ECO:0000313" key="2">
    <source>
        <dbReference type="Proteomes" id="UP001215151"/>
    </source>
</evidence>
<keyword evidence="2" id="KW-1185">Reference proteome</keyword>
<protein>
    <recommendedName>
        <fullName evidence="3">Protein kinase domain-containing protein</fullName>
    </recommendedName>
</protein>
<name>A0AAD7U0C0_9APHY</name>